<proteinExistence type="predicted"/>
<keyword evidence="1" id="KW-0479">Metal-binding</keyword>
<accession>A0A843V677</accession>
<reference evidence="7" key="1">
    <citation type="submission" date="2017-07" db="EMBL/GenBank/DDBJ databases">
        <title>Taro Niue Genome Assembly and Annotation.</title>
        <authorList>
            <person name="Atibalentja N."/>
            <person name="Keating K."/>
            <person name="Fields C.J."/>
        </authorList>
    </citation>
    <scope>NUCLEOTIDE SEQUENCE</scope>
    <source>
        <strain evidence="7">Niue_2</strain>
        <tissue evidence="7">Leaf</tissue>
    </source>
</reference>
<dbReference type="Pfam" id="PF06839">
    <property type="entry name" value="Zn_ribbon_GRF"/>
    <property type="match status" value="1"/>
</dbReference>
<comment type="caution">
    <text evidence="7">The sequence shown here is derived from an EMBL/GenBank/DDBJ whole genome shotgun (WGS) entry which is preliminary data.</text>
</comment>
<dbReference type="OrthoDB" id="125347at2759"/>
<evidence type="ECO:0000256" key="5">
    <source>
        <dbReference type="SAM" id="Coils"/>
    </source>
</evidence>
<evidence type="ECO:0000259" key="6">
    <source>
        <dbReference type="PROSITE" id="PS51999"/>
    </source>
</evidence>
<dbReference type="PROSITE" id="PS51999">
    <property type="entry name" value="ZF_GRF"/>
    <property type="match status" value="1"/>
</dbReference>
<protein>
    <recommendedName>
        <fullName evidence="6">GRF-type domain-containing protein</fullName>
    </recommendedName>
</protein>
<keyword evidence="5" id="KW-0175">Coiled coil</keyword>
<name>A0A843V677_COLES</name>
<evidence type="ECO:0000256" key="4">
    <source>
        <dbReference type="PROSITE-ProRule" id="PRU01343"/>
    </source>
</evidence>
<dbReference type="GO" id="GO:0008270">
    <property type="term" value="F:zinc ion binding"/>
    <property type="evidence" value="ECO:0007669"/>
    <property type="project" value="UniProtKB-KW"/>
</dbReference>
<evidence type="ECO:0000256" key="1">
    <source>
        <dbReference type="ARBA" id="ARBA00022723"/>
    </source>
</evidence>
<feature type="coiled-coil region" evidence="5">
    <location>
        <begin position="234"/>
        <end position="261"/>
    </location>
</feature>
<evidence type="ECO:0000256" key="3">
    <source>
        <dbReference type="ARBA" id="ARBA00022833"/>
    </source>
</evidence>
<dbReference type="EMBL" id="NMUH01001358">
    <property type="protein sequence ID" value="MQL91588.1"/>
    <property type="molecule type" value="Genomic_DNA"/>
</dbReference>
<dbReference type="InterPro" id="IPR010666">
    <property type="entry name" value="Znf_GRF"/>
</dbReference>
<organism evidence="7 8">
    <name type="scientific">Colocasia esculenta</name>
    <name type="common">Wild taro</name>
    <name type="synonym">Arum esculentum</name>
    <dbReference type="NCBI Taxonomy" id="4460"/>
    <lineage>
        <taxon>Eukaryota</taxon>
        <taxon>Viridiplantae</taxon>
        <taxon>Streptophyta</taxon>
        <taxon>Embryophyta</taxon>
        <taxon>Tracheophyta</taxon>
        <taxon>Spermatophyta</taxon>
        <taxon>Magnoliopsida</taxon>
        <taxon>Liliopsida</taxon>
        <taxon>Araceae</taxon>
        <taxon>Aroideae</taxon>
        <taxon>Colocasieae</taxon>
        <taxon>Colocasia</taxon>
    </lineage>
</organism>
<dbReference type="PANTHER" id="PTHR33680:SF1">
    <property type="entry name" value="OS05G0489500 PROTEIN"/>
    <property type="match status" value="1"/>
</dbReference>
<keyword evidence="8" id="KW-1185">Reference proteome</keyword>
<evidence type="ECO:0000313" key="7">
    <source>
        <dbReference type="EMBL" id="MQL91588.1"/>
    </source>
</evidence>
<gene>
    <name evidence="7" type="ORF">Taro_024203</name>
</gene>
<feature type="domain" description="GRF-type" evidence="6">
    <location>
        <begin position="179"/>
        <end position="218"/>
    </location>
</feature>
<evidence type="ECO:0000313" key="8">
    <source>
        <dbReference type="Proteomes" id="UP000652761"/>
    </source>
</evidence>
<dbReference type="PANTHER" id="PTHR33680">
    <property type="entry name" value="OS07G0190500 PROTEIN"/>
    <property type="match status" value="1"/>
</dbReference>
<evidence type="ECO:0000256" key="2">
    <source>
        <dbReference type="ARBA" id="ARBA00022771"/>
    </source>
</evidence>
<keyword evidence="3" id="KW-0862">Zinc</keyword>
<dbReference type="Proteomes" id="UP000652761">
    <property type="component" value="Unassembled WGS sequence"/>
</dbReference>
<sequence length="286" mass="32230">MDYGDFILAPLSPAALPPSPPRFLTNLVQQTWSGGMGSFGDPASALLLSGGWKGRVQDMDRIQGIFTFKNDAYVIPIHRGMELCSVVNDVCRRWTLVKEQLELKCHIPEMSNSVMKFLNGEDLDRIIDMHEILGQKLINIDVHVSGSEEIATFRASGEQSSGKMASLSQSLILPPPMRCMRGHGYCIVRTRKTERNPRRKFYTCKDAKCDFFMWCDEVQNFVDSQTTCGKDENVKILENRVARLEDELRDLNCILNKTKMVVKSLPKAFLFLNIVDADGDDGSDND</sequence>
<keyword evidence="2 4" id="KW-0863">Zinc-finger</keyword>
<dbReference type="AlphaFoldDB" id="A0A843V677"/>